<organism evidence="2 3">
    <name type="scientific">Rubripirellula lacrimiformis</name>
    <dbReference type="NCBI Taxonomy" id="1930273"/>
    <lineage>
        <taxon>Bacteria</taxon>
        <taxon>Pseudomonadati</taxon>
        <taxon>Planctomycetota</taxon>
        <taxon>Planctomycetia</taxon>
        <taxon>Pirellulales</taxon>
        <taxon>Pirellulaceae</taxon>
        <taxon>Rubripirellula</taxon>
    </lineage>
</organism>
<dbReference type="EMBL" id="CP036525">
    <property type="protein sequence ID" value="QDT04405.1"/>
    <property type="molecule type" value="Genomic_DNA"/>
</dbReference>
<gene>
    <name evidence="2" type="ORF">K227x_27960</name>
</gene>
<keyword evidence="3" id="KW-1185">Reference proteome</keyword>
<dbReference type="AlphaFoldDB" id="A0A517NB97"/>
<accession>A0A517NB97</accession>
<dbReference type="OrthoDB" id="270003at2"/>
<protein>
    <submittedName>
        <fullName evidence="2">Uncharacterized protein</fullName>
    </submittedName>
</protein>
<proteinExistence type="predicted"/>
<dbReference type="KEGG" id="rlc:K227x_27960"/>
<name>A0A517NB97_9BACT</name>
<sequence length="457" mass="50490">MNPRSTGGSDNAASKVSFLSHTLAADEPEGDYELLSPEAGETENDDVPAHPLRDAGVGRVLLLHGTFAGDDAMGMIRGLARIAPGSAAWMSELAKRWVDQVIGDVGNFTDAYARSMSIALNRKTETAPPGFRGAGASQAGAFRSMEPDAGNLRAKRHDHRRLPIVVERLRWSGENHTLGRAQGALQLFDRLIDSRAAADRRTLILAHSHGGNVMAMLSQLIAADPAARQAFYQQAFHPQAILRNDRIADETTNDAIGDTATDPVGNPVHTVWGTEEHQRRFVELDLDRLPTIDVATFGVPLRYRWNTTVCGRILHFVQHRSLDAEHETKAVLPQSINDIIAATAGDYAQHVGIAGTDFPALGSGLLESVADIRRNRILRDMFEVKSARSGLIDRLRLGRRRSIDGKTLLVDYPDDRTGRNRKLFGHGIYTNQVWMPFHLRQIADRLYRQRIVQRSMA</sequence>
<evidence type="ECO:0000313" key="2">
    <source>
        <dbReference type="EMBL" id="QDT04405.1"/>
    </source>
</evidence>
<feature type="compositionally biased region" description="Polar residues" evidence="1">
    <location>
        <begin position="1"/>
        <end position="20"/>
    </location>
</feature>
<dbReference type="Proteomes" id="UP000318538">
    <property type="component" value="Chromosome"/>
</dbReference>
<evidence type="ECO:0000256" key="1">
    <source>
        <dbReference type="SAM" id="MobiDB-lite"/>
    </source>
</evidence>
<evidence type="ECO:0000313" key="3">
    <source>
        <dbReference type="Proteomes" id="UP000318538"/>
    </source>
</evidence>
<feature type="region of interest" description="Disordered" evidence="1">
    <location>
        <begin position="1"/>
        <end position="51"/>
    </location>
</feature>
<reference evidence="2 3" key="1">
    <citation type="submission" date="2019-02" db="EMBL/GenBank/DDBJ databases">
        <title>Deep-cultivation of Planctomycetes and their phenomic and genomic characterization uncovers novel biology.</title>
        <authorList>
            <person name="Wiegand S."/>
            <person name="Jogler M."/>
            <person name="Boedeker C."/>
            <person name="Pinto D."/>
            <person name="Vollmers J."/>
            <person name="Rivas-Marin E."/>
            <person name="Kohn T."/>
            <person name="Peeters S.H."/>
            <person name="Heuer A."/>
            <person name="Rast P."/>
            <person name="Oberbeckmann S."/>
            <person name="Bunk B."/>
            <person name="Jeske O."/>
            <person name="Meyerdierks A."/>
            <person name="Storesund J.E."/>
            <person name="Kallscheuer N."/>
            <person name="Luecker S."/>
            <person name="Lage O.M."/>
            <person name="Pohl T."/>
            <person name="Merkel B.J."/>
            <person name="Hornburger P."/>
            <person name="Mueller R.-W."/>
            <person name="Bruemmer F."/>
            <person name="Labrenz M."/>
            <person name="Spormann A.M."/>
            <person name="Op den Camp H."/>
            <person name="Overmann J."/>
            <person name="Amann R."/>
            <person name="Jetten M.S.M."/>
            <person name="Mascher T."/>
            <person name="Medema M.H."/>
            <person name="Devos D.P."/>
            <person name="Kaster A.-K."/>
            <person name="Ovreas L."/>
            <person name="Rohde M."/>
            <person name="Galperin M.Y."/>
            <person name="Jogler C."/>
        </authorList>
    </citation>
    <scope>NUCLEOTIDE SEQUENCE [LARGE SCALE GENOMIC DNA]</scope>
    <source>
        <strain evidence="2 3">K22_7</strain>
    </source>
</reference>
<dbReference type="RefSeq" id="WP_145170005.1">
    <property type="nucleotide sequence ID" value="NZ_CP036525.1"/>
</dbReference>